<dbReference type="SUPFAM" id="SSF52954">
    <property type="entry name" value="Class II aaRS ABD-related"/>
    <property type="match status" value="1"/>
</dbReference>
<dbReference type="InterPro" id="IPR006195">
    <property type="entry name" value="aa-tRNA-synth_II"/>
</dbReference>
<dbReference type="Gene3D" id="3.30.40.10">
    <property type="entry name" value="Zinc/RING finger domain, C3HC4 (zinc finger)"/>
    <property type="match status" value="1"/>
</dbReference>
<evidence type="ECO:0000259" key="15">
    <source>
        <dbReference type="PROSITE" id="PS51292"/>
    </source>
</evidence>
<dbReference type="InterPro" id="IPR015807">
    <property type="entry name" value="His-tRNA-ligase"/>
</dbReference>
<dbReference type="Gene3D" id="3.40.50.1000">
    <property type="entry name" value="HAD superfamily/HAD-like"/>
    <property type="match status" value="1"/>
</dbReference>
<dbReference type="CDD" id="cd00773">
    <property type="entry name" value="HisRS-like_core"/>
    <property type="match status" value="1"/>
</dbReference>
<evidence type="ECO:0000256" key="10">
    <source>
        <dbReference type="ARBA" id="ARBA00023146"/>
    </source>
</evidence>
<dbReference type="Pfam" id="PF12906">
    <property type="entry name" value="RINGv"/>
    <property type="match status" value="1"/>
</dbReference>
<dbReference type="SUPFAM" id="SSF55681">
    <property type="entry name" value="Class II aaRS and biotin synthetases"/>
    <property type="match status" value="1"/>
</dbReference>
<feature type="transmembrane region" description="Helical" evidence="13">
    <location>
        <begin position="1179"/>
        <end position="1199"/>
    </location>
</feature>
<dbReference type="SUPFAM" id="SSF57850">
    <property type="entry name" value="RING/U-box"/>
    <property type="match status" value="1"/>
</dbReference>
<name>A0A9P1G495_9DINO</name>
<sequence length="1315" mass="145861">MSDTPWLLPNLASDTHEIVPQPAAKRLRHAPGVQAVLFDFDGTLTTREEIPGWRLFPDRGGFNRQGPDSSWLKERGFGGQERVAHLRAMLCHLKRLGVQSHIVSYADRDVIQCALAILEIGDLFVDIAGLQDLGNFASKASFIQSFIDQRGLKPSEVAPLFDLEFFAESAAVPRGLGLAAAEMDCIVQLCKGHTVEPAPALDGCNETDENCEKAESRLSLSGSHFVVQERGVQTFHAQLQVSNFTLSHQAKQFSETGIKGRAILQELADAKGDSRSVSIKPEESIDLKGCISQESCQASDAAAWYGSLAAARWTKMDQTAVWPFRNSEKEHFEVIKSACRICHSLEDSRDDPLVAPCRCDGSLRYVHNTCQQAWLSHRRGPVDFNCEHAPRWEHLQRYGGYSGALLAAVSGVPVLRSRFSQARRSAKKEIEAEGGFSLEPPSGTRDFFPEDMRMQRWLFDRFRETAQLYGFQEYDAPVLESEDLYKRKAGEEITEQMYNFRDKEGAAVTLRPEMTPSLARMVLSLMRAETGAIAAVLPLKWYSIPQCWRFETTQRGRKREHYQWNMDIVGVSAVTAEAELLSAVVSFFESVGITSKDVGLKINSRKVLAAVLNAAGVPSEKFAETCVIIDKLDKIGADAVKKDLAKLVGLSPEVSDTIVAATGAKTLEEFADIAGVGESSEVEELRRLFALAEDYGFADWLQFDASVVRGLAYYTGVVFEGFDRAGVLRAVCGGGRYDKLLELYGSKKEVPCVGFGFGDCVVMELLKERNVLPDLGANVDMVVAAYNADMMGKAMNVARRLRLTGKSVDVYPEPGRKVKKAFRYADKVGAAKIAFVAPDEWEKGEVRIKDLRCAADTPDEKKQCDIPLEKLLCRSGLACRLTMATRFQVLFVLLASVLLWSAQLGSTWQGMQLAGKLLLAGWRNVGRVSHLFSSPQSQAPAFLNFCQTFTQCAQQRTVVAIVTLMVALNFFRSHRPVLLGEELMIKVCTVKIGGCVLVFLHEIIWVFPAVKKMAPLYAWSALGHTLLMDTLILAFLRVPREERCGRQAFCRVLQAAVSLTGDFLPFAAVFFLWLASIGMVVAASLVPCMALLLHEAVKDLRRRRLQHGTVQMAMFIVCLAIRITCTFAANVAKGDGDGLAQWLERGSVALWLSLEMATLIDFSVVRNSVSCARDGTSQVLWTMACLGQVVLVVCSYLHYAMPRMLHVEGCRSRSFPFPAPRRQGPQESSVLCQFQELLAGTRCHEGTVSLQVAAASMMLLCFWSIHASVFRAWFRRMKQVVTQALTHIEPSQVTFFDHPFHKTHYRLPTTPPSPN</sequence>
<keyword evidence="5" id="KW-0547">Nucleotide-binding</keyword>
<evidence type="ECO:0000256" key="7">
    <source>
        <dbReference type="ARBA" id="ARBA00022833"/>
    </source>
</evidence>
<dbReference type="InterPro" id="IPR013083">
    <property type="entry name" value="Znf_RING/FYVE/PHD"/>
</dbReference>
<dbReference type="Pfam" id="PF03129">
    <property type="entry name" value="HGTP_anticodon"/>
    <property type="match status" value="1"/>
</dbReference>
<dbReference type="InterPro" id="IPR036412">
    <property type="entry name" value="HAD-like_sf"/>
</dbReference>
<evidence type="ECO:0000256" key="3">
    <source>
        <dbReference type="ARBA" id="ARBA00022598"/>
    </source>
</evidence>
<dbReference type="Proteomes" id="UP001152797">
    <property type="component" value="Unassembled WGS sequence"/>
</dbReference>
<dbReference type="OrthoDB" id="1906957at2759"/>
<feature type="transmembrane region" description="Helical" evidence="13">
    <location>
        <begin position="1070"/>
        <end position="1093"/>
    </location>
</feature>
<evidence type="ECO:0000256" key="9">
    <source>
        <dbReference type="ARBA" id="ARBA00022917"/>
    </source>
</evidence>
<feature type="transmembrane region" description="Helical" evidence="13">
    <location>
        <begin position="1016"/>
        <end position="1036"/>
    </location>
</feature>
<dbReference type="InterPro" id="IPR004516">
    <property type="entry name" value="HisRS/HisZ"/>
</dbReference>
<dbReference type="HAMAP" id="MF_00127">
    <property type="entry name" value="His_tRNA_synth"/>
    <property type="match status" value="1"/>
</dbReference>
<dbReference type="GO" id="GO:0005737">
    <property type="term" value="C:cytoplasm"/>
    <property type="evidence" value="ECO:0007669"/>
    <property type="project" value="InterPro"/>
</dbReference>
<dbReference type="Gene3D" id="3.40.50.800">
    <property type="entry name" value="Anticodon-binding domain"/>
    <property type="match status" value="1"/>
</dbReference>
<feature type="transmembrane region" description="Helical" evidence="13">
    <location>
        <begin position="1252"/>
        <end position="1274"/>
    </location>
</feature>
<dbReference type="Pfam" id="PF13393">
    <property type="entry name" value="tRNA-synt_His"/>
    <property type="match status" value="1"/>
</dbReference>
<comment type="catalytic activity">
    <reaction evidence="12">
        <text>tRNA(His) + L-histidine + ATP = L-histidyl-tRNA(His) + AMP + diphosphate + H(+)</text>
        <dbReference type="Rhea" id="RHEA:17313"/>
        <dbReference type="Rhea" id="RHEA-COMP:9665"/>
        <dbReference type="Rhea" id="RHEA-COMP:9689"/>
        <dbReference type="ChEBI" id="CHEBI:15378"/>
        <dbReference type="ChEBI" id="CHEBI:30616"/>
        <dbReference type="ChEBI" id="CHEBI:33019"/>
        <dbReference type="ChEBI" id="CHEBI:57595"/>
        <dbReference type="ChEBI" id="CHEBI:78442"/>
        <dbReference type="ChEBI" id="CHEBI:78527"/>
        <dbReference type="ChEBI" id="CHEBI:456215"/>
        <dbReference type="EC" id="6.1.1.21"/>
    </reaction>
</comment>
<dbReference type="EMBL" id="CAMXCT010002568">
    <property type="protein sequence ID" value="CAI3999006.1"/>
    <property type="molecule type" value="Genomic_DNA"/>
</dbReference>
<feature type="domain" description="Aminoacyl-transfer RNA synthetases class-II family profile" evidence="14">
    <location>
        <begin position="453"/>
        <end position="773"/>
    </location>
</feature>
<evidence type="ECO:0000256" key="2">
    <source>
        <dbReference type="ARBA" id="ARBA00012815"/>
    </source>
</evidence>
<dbReference type="InterPro" id="IPR004154">
    <property type="entry name" value="Anticodon-bd"/>
</dbReference>
<dbReference type="EMBL" id="CAMXCT030002568">
    <property type="protein sequence ID" value="CAL4786318.1"/>
    <property type="molecule type" value="Genomic_DNA"/>
</dbReference>
<keyword evidence="8" id="KW-0067">ATP-binding</keyword>
<feature type="transmembrane region" description="Helical" evidence="13">
    <location>
        <begin position="983"/>
        <end position="1004"/>
    </location>
</feature>
<keyword evidence="13" id="KW-0472">Membrane</keyword>
<reference evidence="17 18" key="2">
    <citation type="submission" date="2024-05" db="EMBL/GenBank/DDBJ databases">
        <authorList>
            <person name="Chen Y."/>
            <person name="Shah S."/>
            <person name="Dougan E. K."/>
            <person name="Thang M."/>
            <person name="Chan C."/>
        </authorList>
    </citation>
    <scope>NUCLEOTIDE SEQUENCE [LARGE SCALE GENOMIC DNA]</scope>
</reference>
<dbReference type="PROSITE" id="PS51292">
    <property type="entry name" value="ZF_RING_CH"/>
    <property type="match status" value="1"/>
</dbReference>
<evidence type="ECO:0000256" key="12">
    <source>
        <dbReference type="ARBA" id="ARBA00047639"/>
    </source>
</evidence>
<accession>A0A9P1G495</accession>
<dbReference type="InterPro" id="IPR036621">
    <property type="entry name" value="Anticodon-bd_dom_sf"/>
</dbReference>
<gene>
    <name evidence="16" type="ORF">C1SCF055_LOCUS25258</name>
</gene>
<keyword evidence="7" id="KW-0862">Zinc</keyword>
<evidence type="ECO:0000256" key="6">
    <source>
        <dbReference type="ARBA" id="ARBA00022771"/>
    </source>
</evidence>
<evidence type="ECO:0000256" key="11">
    <source>
        <dbReference type="ARBA" id="ARBA00030619"/>
    </source>
</evidence>
<dbReference type="GO" id="GO:0004821">
    <property type="term" value="F:histidine-tRNA ligase activity"/>
    <property type="evidence" value="ECO:0007669"/>
    <property type="project" value="UniProtKB-EC"/>
</dbReference>
<dbReference type="EC" id="6.1.1.21" evidence="2"/>
<evidence type="ECO:0000256" key="8">
    <source>
        <dbReference type="ARBA" id="ARBA00022840"/>
    </source>
</evidence>
<keyword evidence="13" id="KW-0812">Transmembrane</keyword>
<keyword evidence="4" id="KW-0479">Metal-binding</keyword>
<dbReference type="InterPro" id="IPR045864">
    <property type="entry name" value="aa-tRNA-synth_II/BPL/LPL"/>
</dbReference>
<dbReference type="PANTHER" id="PTHR43707:SF1">
    <property type="entry name" value="HISTIDINE--TRNA LIGASE, MITOCHONDRIAL-RELATED"/>
    <property type="match status" value="1"/>
</dbReference>
<keyword evidence="9" id="KW-0648">Protein biosynthesis</keyword>
<dbReference type="Gene3D" id="3.30.930.10">
    <property type="entry name" value="Bira Bifunctional Protein, Domain 2"/>
    <property type="match status" value="1"/>
</dbReference>
<evidence type="ECO:0000313" key="17">
    <source>
        <dbReference type="EMBL" id="CAL4786318.1"/>
    </source>
</evidence>
<dbReference type="GO" id="GO:0005524">
    <property type="term" value="F:ATP binding"/>
    <property type="evidence" value="ECO:0007669"/>
    <property type="project" value="UniProtKB-KW"/>
</dbReference>
<dbReference type="SMART" id="SM00744">
    <property type="entry name" value="RINGv"/>
    <property type="match status" value="1"/>
</dbReference>
<reference evidence="16" key="1">
    <citation type="submission" date="2022-10" db="EMBL/GenBank/DDBJ databases">
        <authorList>
            <person name="Chen Y."/>
            <person name="Dougan E. K."/>
            <person name="Chan C."/>
            <person name="Rhodes N."/>
            <person name="Thang M."/>
        </authorList>
    </citation>
    <scope>NUCLEOTIDE SEQUENCE</scope>
</reference>
<dbReference type="SUPFAM" id="SSF56784">
    <property type="entry name" value="HAD-like"/>
    <property type="match status" value="1"/>
</dbReference>
<keyword evidence="6" id="KW-0863">Zinc-finger</keyword>
<dbReference type="CDD" id="cd16495">
    <property type="entry name" value="RING_CH-C4HC3_MARCH"/>
    <property type="match status" value="1"/>
</dbReference>
<keyword evidence="3 17" id="KW-0436">Ligase</keyword>
<evidence type="ECO:0000256" key="4">
    <source>
        <dbReference type="ARBA" id="ARBA00022723"/>
    </source>
</evidence>
<evidence type="ECO:0000313" key="16">
    <source>
        <dbReference type="EMBL" id="CAI3999006.1"/>
    </source>
</evidence>
<organism evidence="16">
    <name type="scientific">Cladocopium goreaui</name>
    <dbReference type="NCBI Taxonomy" id="2562237"/>
    <lineage>
        <taxon>Eukaryota</taxon>
        <taxon>Sar</taxon>
        <taxon>Alveolata</taxon>
        <taxon>Dinophyceae</taxon>
        <taxon>Suessiales</taxon>
        <taxon>Symbiodiniaceae</taxon>
        <taxon>Cladocopium</taxon>
    </lineage>
</organism>
<dbReference type="InterPro" id="IPR023214">
    <property type="entry name" value="HAD_sf"/>
</dbReference>
<evidence type="ECO:0000313" key="18">
    <source>
        <dbReference type="Proteomes" id="UP001152797"/>
    </source>
</evidence>
<dbReference type="GO" id="GO:0008270">
    <property type="term" value="F:zinc ion binding"/>
    <property type="evidence" value="ECO:0007669"/>
    <property type="project" value="UniProtKB-KW"/>
</dbReference>
<dbReference type="InterPro" id="IPR041715">
    <property type="entry name" value="HisRS-like_core"/>
</dbReference>
<keyword evidence="10" id="KW-0030">Aminoacyl-tRNA synthetase</keyword>
<proteinExistence type="inferred from homology"/>
<dbReference type="EMBL" id="CAMXCT020002568">
    <property type="protein sequence ID" value="CAL1152381.1"/>
    <property type="molecule type" value="Genomic_DNA"/>
</dbReference>
<dbReference type="GO" id="GO:0006427">
    <property type="term" value="P:histidyl-tRNA aminoacylation"/>
    <property type="evidence" value="ECO:0007669"/>
    <property type="project" value="InterPro"/>
</dbReference>
<comment type="caution">
    <text evidence="16">The sequence shown here is derived from an EMBL/GenBank/DDBJ whole genome shotgun (WGS) entry which is preliminary data.</text>
</comment>
<comment type="similarity">
    <text evidence="1">Belongs to the class-II aminoacyl-tRNA synthetase family.</text>
</comment>
<feature type="domain" description="RING-CH-type" evidence="15">
    <location>
        <begin position="331"/>
        <end position="393"/>
    </location>
</feature>
<evidence type="ECO:0000259" key="14">
    <source>
        <dbReference type="PROSITE" id="PS50862"/>
    </source>
</evidence>
<feature type="transmembrane region" description="Helical" evidence="13">
    <location>
        <begin position="1148"/>
        <end position="1167"/>
    </location>
</feature>
<feature type="transmembrane region" description="Helical" evidence="13">
    <location>
        <begin position="1113"/>
        <end position="1132"/>
    </location>
</feature>
<dbReference type="PANTHER" id="PTHR43707">
    <property type="entry name" value="HISTIDYL-TRNA SYNTHETASE"/>
    <property type="match status" value="1"/>
</dbReference>
<dbReference type="PROSITE" id="PS50862">
    <property type="entry name" value="AA_TRNA_LIGASE_II"/>
    <property type="match status" value="1"/>
</dbReference>
<evidence type="ECO:0000256" key="13">
    <source>
        <dbReference type="SAM" id="Phobius"/>
    </source>
</evidence>
<evidence type="ECO:0000256" key="5">
    <source>
        <dbReference type="ARBA" id="ARBA00022741"/>
    </source>
</evidence>
<protein>
    <recommendedName>
        <fullName evidence="2">histidine--tRNA ligase</fullName>
        <ecNumber evidence="2">6.1.1.21</ecNumber>
    </recommendedName>
    <alternativeName>
        <fullName evidence="11">Histidyl-tRNA synthetase</fullName>
    </alternativeName>
</protein>
<keyword evidence="13" id="KW-1133">Transmembrane helix</keyword>
<keyword evidence="18" id="KW-1185">Reference proteome</keyword>
<dbReference type="InterPro" id="IPR011016">
    <property type="entry name" value="Znf_RING-CH"/>
</dbReference>
<dbReference type="NCBIfam" id="TIGR00442">
    <property type="entry name" value="hisS"/>
    <property type="match status" value="1"/>
</dbReference>
<dbReference type="FunFam" id="3.30.930.10:FF:000054">
    <property type="entry name" value="Histidine--tRNA ligase chloroplastic/mitochondrial"/>
    <property type="match status" value="1"/>
</dbReference>
<evidence type="ECO:0000256" key="1">
    <source>
        <dbReference type="ARBA" id="ARBA00008226"/>
    </source>
</evidence>